<name>A0A382R0Y3_9ZZZZ</name>
<organism evidence="1">
    <name type="scientific">marine metagenome</name>
    <dbReference type="NCBI Taxonomy" id="408172"/>
    <lineage>
        <taxon>unclassified sequences</taxon>
        <taxon>metagenomes</taxon>
        <taxon>ecological metagenomes</taxon>
    </lineage>
</organism>
<evidence type="ECO:0000313" key="1">
    <source>
        <dbReference type="EMBL" id="SVC90822.1"/>
    </source>
</evidence>
<sequence>GVEGKLPAFLAFQHMIGVAIGDSQLERSPELVAKVREMVTAGELATGSTLEKNGAS</sequence>
<dbReference type="AlphaFoldDB" id="A0A382R0Y3"/>
<proteinExistence type="predicted"/>
<reference evidence="1" key="1">
    <citation type="submission" date="2018-05" db="EMBL/GenBank/DDBJ databases">
        <authorList>
            <person name="Lanie J.A."/>
            <person name="Ng W.-L."/>
            <person name="Kazmierczak K.M."/>
            <person name="Andrzejewski T.M."/>
            <person name="Davidsen T.M."/>
            <person name="Wayne K.J."/>
            <person name="Tettelin H."/>
            <person name="Glass J.I."/>
            <person name="Rusch D."/>
            <person name="Podicherti R."/>
            <person name="Tsui H.-C.T."/>
            <person name="Winkler M.E."/>
        </authorList>
    </citation>
    <scope>NUCLEOTIDE SEQUENCE</scope>
</reference>
<dbReference type="EMBL" id="UINC01117997">
    <property type="protein sequence ID" value="SVC90822.1"/>
    <property type="molecule type" value="Genomic_DNA"/>
</dbReference>
<feature type="non-terminal residue" evidence="1">
    <location>
        <position position="1"/>
    </location>
</feature>
<gene>
    <name evidence="1" type="ORF">METZ01_LOCUS343676</name>
</gene>
<accession>A0A382R0Y3</accession>
<protein>
    <submittedName>
        <fullName evidence="1">Uncharacterized protein</fullName>
    </submittedName>
</protein>